<dbReference type="GO" id="GO:0005524">
    <property type="term" value="F:ATP binding"/>
    <property type="evidence" value="ECO:0007669"/>
    <property type="project" value="InterPro"/>
</dbReference>
<dbReference type="PANTHER" id="PTHR45865:SF1">
    <property type="entry name" value="E3 UBIQUITIN-PROTEIN LIGASE SHPRH"/>
    <property type="match status" value="1"/>
</dbReference>
<dbReference type="EMBL" id="JAAAHW010007158">
    <property type="protein sequence ID" value="KAF9950655.1"/>
    <property type="molecule type" value="Genomic_DNA"/>
</dbReference>
<dbReference type="Gene3D" id="3.40.50.300">
    <property type="entry name" value="P-loop containing nucleotide triphosphate hydrolases"/>
    <property type="match status" value="2"/>
</dbReference>
<dbReference type="Gene3D" id="3.40.50.10810">
    <property type="entry name" value="Tandem AAA-ATPase domain"/>
    <property type="match status" value="1"/>
</dbReference>
<dbReference type="Pfam" id="PF26021">
    <property type="entry name" value="Ferritin_C144_05"/>
    <property type="match status" value="1"/>
</dbReference>
<dbReference type="Pfam" id="PF00271">
    <property type="entry name" value="Helicase_C"/>
    <property type="match status" value="1"/>
</dbReference>
<keyword evidence="3 7" id="KW-0863">Zinc-finger</keyword>
<name>A0A9P6LY41_9FUNG</name>
<dbReference type="GO" id="GO:0006974">
    <property type="term" value="P:DNA damage response"/>
    <property type="evidence" value="ECO:0007669"/>
    <property type="project" value="TreeGrafter"/>
</dbReference>
<dbReference type="InterPro" id="IPR001650">
    <property type="entry name" value="Helicase_C-like"/>
</dbReference>
<dbReference type="GO" id="GO:0061630">
    <property type="term" value="F:ubiquitin protein ligase activity"/>
    <property type="evidence" value="ECO:0007669"/>
    <property type="project" value="TreeGrafter"/>
</dbReference>
<accession>A0A9P6LY41</accession>
<feature type="region of interest" description="Disordered" evidence="8">
    <location>
        <begin position="469"/>
        <end position="491"/>
    </location>
</feature>
<dbReference type="Pfam" id="PF13639">
    <property type="entry name" value="zf-RING_2"/>
    <property type="match status" value="1"/>
</dbReference>
<keyword evidence="4" id="KW-0378">Hydrolase</keyword>
<dbReference type="PROSITE" id="PS50089">
    <property type="entry name" value="ZF_RING_2"/>
    <property type="match status" value="1"/>
</dbReference>
<evidence type="ECO:0000313" key="10">
    <source>
        <dbReference type="EMBL" id="KAF9950655.1"/>
    </source>
</evidence>
<keyword evidence="6" id="KW-0067">ATP-binding</keyword>
<evidence type="ECO:0000259" key="9">
    <source>
        <dbReference type="PROSITE" id="PS50089"/>
    </source>
</evidence>
<keyword evidence="1" id="KW-0479">Metal-binding</keyword>
<feature type="compositionally biased region" description="Low complexity" evidence="8">
    <location>
        <begin position="708"/>
        <end position="719"/>
    </location>
</feature>
<evidence type="ECO:0000256" key="3">
    <source>
        <dbReference type="ARBA" id="ARBA00022771"/>
    </source>
</evidence>
<comment type="caution">
    <text evidence="10">The sequence shown here is derived from an EMBL/GenBank/DDBJ whole genome shotgun (WGS) entry which is preliminary data.</text>
</comment>
<evidence type="ECO:0000256" key="5">
    <source>
        <dbReference type="ARBA" id="ARBA00022833"/>
    </source>
</evidence>
<dbReference type="Proteomes" id="UP000749646">
    <property type="component" value="Unassembled WGS sequence"/>
</dbReference>
<evidence type="ECO:0000256" key="6">
    <source>
        <dbReference type="ARBA" id="ARBA00022840"/>
    </source>
</evidence>
<dbReference type="GO" id="GO:0005634">
    <property type="term" value="C:nucleus"/>
    <property type="evidence" value="ECO:0007669"/>
    <property type="project" value="TreeGrafter"/>
</dbReference>
<proteinExistence type="predicted"/>
<dbReference type="GO" id="GO:0008270">
    <property type="term" value="F:zinc ion binding"/>
    <property type="evidence" value="ECO:0007669"/>
    <property type="project" value="UniProtKB-KW"/>
</dbReference>
<dbReference type="CDD" id="cd18793">
    <property type="entry name" value="SF2_C_SNF"/>
    <property type="match status" value="1"/>
</dbReference>
<evidence type="ECO:0000256" key="8">
    <source>
        <dbReference type="SAM" id="MobiDB-lite"/>
    </source>
</evidence>
<evidence type="ECO:0000256" key="7">
    <source>
        <dbReference type="PROSITE-ProRule" id="PRU00175"/>
    </source>
</evidence>
<keyword evidence="2" id="KW-0547">Nucleotide-binding</keyword>
<sequence>MSWAISGTPIRRHIEDLQSLLKFLNQEPIASNKRLWRLLTAFSFRSTFVSSYQRIMHRYAKKDVVQELALPSQIRLCYGIQFTEIERANYDEKWEQCLSECNINIANDDSEEAESLQSWLMRLRQTCCHPQIGSRNKESLGKTNLRTITEVLDVMVQQNNAQLDIKEKAHFATKLKRVVLSARIHKDITEVQVFKHLAVEAQRQAEVWNTKLQEQRSKRRAAQGGSNRYQADADTPANGEYIIDLESLDLAEDRVELNSLRKIRASADDAFTTAMLRHKDWQEHHHRTLFFTACFYHDLEMEVEEVELYKQAEQVRKQALALSEQKFDKLLEVVKSGMHKVKLGENYVIPDPIFTGGIAMNRHLDELKFVTDLLNRQLTVLSRWRQDLVDRLTQPLMQDGEEGEQYQYSIDLQHTLESYLHFYGRMVILRRDLLSGTEETVAKHVAHVQSQNEHAAMVMQRENRIRMFTRKPGKEKQQHPKEKEKEEEVDKRLEREMNELITPDLVSTMRSIRTNIKSVSNDPSLPQAEKQMAEIEDHRLKDEQNQQIKLLSELEKGITVFRTLTAARTVYYRQLQGISDSVQEIESFDPEKDMDACLEEETKLQAEIVRLVSRQRYLEHLAGNTTTTSHGGGAHSGDAGNVCLICRSQYNLGSMTECGHVFCEPCLYEWTKNHSKCPSCNSEISRKRLTRVTMSGVATEPKTDQAESSSSSSSSSSGSKTLSEVSGKEAEHHHGSIMRLVPEAIRRMIIQDGYGSKIDSIVRHIAFLVKEDPETKCLVFSQWTSLLKLVGDSLTMNHIGLVKLDGGSLKTAVRAFKENPDKHVFMLHAKSQSAGLTLLSATHIFICEPLVNPVLQAQAVSRVHRIGQTKEVNQNWRAVKGL</sequence>
<keyword evidence="5" id="KW-0862">Zinc</keyword>
<dbReference type="Gene3D" id="3.30.40.10">
    <property type="entry name" value="Zinc/RING finger domain, C3HC4 (zinc finger)"/>
    <property type="match status" value="1"/>
</dbReference>
<dbReference type="AlphaFoldDB" id="A0A9P6LY41"/>
<feature type="domain" description="RING-type" evidence="9">
    <location>
        <begin position="643"/>
        <end position="681"/>
    </location>
</feature>
<dbReference type="SUPFAM" id="SSF57850">
    <property type="entry name" value="RING/U-box"/>
    <property type="match status" value="1"/>
</dbReference>
<dbReference type="InterPro" id="IPR000330">
    <property type="entry name" value="SNF2_N"/>
</dbReference>
<feature type="region of interest" description="Disordered" evidence="8">
    <location>
        <begin position="691"/>
        <end position="734"/>
    </location>
</feature>
<dbReference type="OrthoDB" id="5330228at2759"/>
<dbReference type="InterPro" id="IPR059033">
    <property type="entry name" value="C144_05_dom"/>
</dbReference>
<dbReference type="InterPro" id="IPR038718">
    <property type="entry name" value="SNF2-like_sf"/>
</dbReference>
<keyword evidence="11" id="KW-1185">Reference proteome</keyword>
<feature type="compositionally biased region" description="Basic and acidic residues" evidence="8">
    <location>
        <begin position="472"/>
        <end position="491"/>
    </location>
</feature>
<dbReference type="Pfam" id="PF00176">
    <property type="entry name" value="SNF2-rel_dom"/>
    <property type="match status" value="1"/>
</dbReference>
<evidence type="ECO:0000256" key="2">
    <source>
        <dbReference type="ARBA" id="ARBA00022741"/>
    </source>
</evidence>
<dbReference type="PANTHER" id="PTHR45865">
    <property type="entry name" value="E3 UBIQUITIN-PROTEIN LIGASE SHPRH FAMILY MEMBER"/>
    <property type="match status" value="1"/>
</dbReference>
<dbReference type="InterPro" id="IPR052583">
    <property type="entry name" value="ATP-helicase/E3_Ub-Ligase"/>
</dbReference>
<reference evidence="10" key="1">
    <citation type="journal article" date="2020" name="Fungal Divers.">
        <title>Resolving the Mortierellaceae phylogeny through synthesis of multi-gene phylogenetics and phylogenomics.</title>
        <authorList>
            <person name="Vandepol N."/>
            <person name="Liber J."/>
            <person name="Desiro A."/>
            <person name="Na H."/>
            <person name="Kennedy M."/>
            <person name="Barry K."/>
            <person name="Grigoriev I.V."/>
            <person name="Miller A.N."/>
            <person name="O'Donnell K."/>
            <person name="Stajich J.E."/>
            <person name="Bonito G."/>
        </authorList>
    </citation>
    <scope>NUCLEOTIDE SEQUENCE</scope>
    <source>
        <strain evidence="10">MES-2147</strain>
    </source>
</reference>
<dbReference type="GO" id="GO:0000209">
    <property type="term" value="P:protein polyubiquitination"/>
    <property type="evidence" value="ECO:0007669"/>
    <property type="project" value="TreeGrafter"/>
</dbReference>
<dbReference type="GO" id="GO:0016787">
    <property type="term" value="F:hydrolase activity"/>
    <property type="evidence" value="ECO:0007669"/>
    <property type="project" value="UniProtKB-KW"/>
</dbReference>
<dbReference type="InterPro" id="IPR013083">
    <property type="entry name" value="Znf_RING/FYVE/PHD"/>
</dbReference>
<dbReference type="InterPro" id="IPR049730">
    <property type="entry name" value="SNF2/RAD54-like_C"/>
</dbReference>
<evidence type="ECO:0000256" key="1">
    <source>
        <dbReference type="ARBA" id="ARBA00022723"/>
    </source>
</evidence>
<dbReference type="InterPro" id="IPR017907">
    <property type="entry name" value="Znf_RING_CS"/>
</dbReference>
<dbReference type="SUPFAM" id="SSF52540">
    <property type="entry name" value="P-loop containing nucleoside triphosphate hydrolases"/>
    <property type="match status" value="1"/>
</dbReference>
<organism evidence="10 11">
    <name type="scientific">Modicella reniformis</name>
    <dbReference type="NCBI Taxonomy" id="1440133"/>
    <lineage>
        <taxon>Eukaryota</taxon>
        <taxon>Fungi</taxon>
        <taxon>Fungi incertae sedis</taxon>
        <taxon>Mucoromycota</taxon>
        <taxon>Mortierellomycotina</taxon>
        <taxon>Mortierellomycetes</taxon>
        <taxon>Mortierellales</taxon>
        <taxon>Mortierellaceae</taxon>
        <taxon>Modicella</taxon>
    </lineage>
</organism>
<dbReference type="PROSITE" id="PS00518">
    <property type="entry name" value="ZF_RING_1"/>
    <property type="match status" value="1"/>
</dbReference>
<feature type="non-terminal residue" evidence="10">
    <location>
        <position position="1"/>
    </location>
</feature>
<dbReference type="InterPro" id="IPR001841">
    <property type="entry name" value="Znf_RING"/>
</dbReference>
<dbReference type="SMART" id="SM00184">
    <property type="entry name" value="RING"/>
    <property type="match status" value="1"/>
</dbReference>
<gene>
    <name evidence="10" type="ORF">BGZ65_006454</name>
</gene>
<protein>
    <recommendedName>
        <fullName evidence="9">RING-type domain-containing protein</fullName>
    </recommendedName>
</protein>
<dbReference type="InterPro" id="IPR027417">
    <property type="entry name" value="P-loop_NTPase"/>
</dbReference>
<evidence type="ECO:0000313" key="11">
    <source>
        <dbReference type="Proteomes" id="UP000749646"/>
    </source>
</evidence>
<evidence type="ECO:0000256" key="4">
    <source>
        <dbReference type="ARBA" id="ARBA00022801"/>
    </source>
</evidence>